<keyword evidence="2" id="KW-0540">Nuclease</keyword>
<evidence type="ECO:0000313" key="3">
    <source>
        <dbReference type="Proteomes" id="UP000515472"/>
    </source>
</evidence>
<evidence type="ECO:0000313" key="2">
    <source>
        <dbReference type="EMBL" id="BCG47549.1"/>
    </source>
</evidence>
<dbReference type="Proteomes" id="UP000515472">
    <property type="component" value="Chromosome"/>
</dbReference>
<dbReference type="InterPro" id="IPR052892">
    <property type="entry name" value="NA-targeting_endonuclease"/>
</dbReference>
<evidence type="ECO:0000259" key="1">
    <source>
        <dbReference type="SMART" id="SM00507"/>
    </source>
</evidence>
<organism evidence="2 3">
    <name type="scientific">Citrifermentans bremense</name>
    <dbReference type="NCBI Taxonomy" id="60035"/>
    <lineage>
        <taxon>Bacteria</taxon>
        <taxon>Pseudomonadati</taxon>
        <taxon>Thermodesulfobacteriota</taxon>
        <taxon>Desulfuromonadia</taxon>
        <taxon>Geobacterales</taxon>
        <taxon>Geobacteraceae</taxon>
        <taxon>Citrifermentans</taxon>
    </lineage>
</organism>
<dbReference type="GO" id="GO:0004519">
    <property type="term" value="F:endonuclease activity"/>
    <property type="evidence" value="ECO:0007669"/>
    <property type="project" value="UniProtKB-KW"/>
</dbReference>
<dbReference type="AlphaFoldDB" id="A0A6S6M220"/>
<dbReference type="PANTHER" id="PTHR33877:SF1">
    <property type="entry name" value="TYPE IV METHYL-DIRECTED RESTRICTION ENZYME ECOKMCRA"/>
    <property type="match status" value="1"/>
</dbReference>
<dbReference type="EMBL" id="AP023213">
    <property type="protein sequence ID" value="BCG47549.1"/>
    <property type="molecule type" value="Genomic_DNA"/>
</dbReference>
<keyword evidence="2" id="KW-0255">Endonuclease</keyword>
<dbReference type="SMART" id="SM00507">
    <property type="entry name" value="HNHc"/>
    <property type="match status" value="1"/>
</dbReference>
<dbReference type="PANTHER" id="PTHR33877">
    <property type="entry name" value="SLL1193 PROTEIN"/>
    <property type="match status" value="1"/>
</dbReference>
<dbReference type="KEGG" id="gbn:GEOBRER4_22990"/>
<dbReference type="Gene3D" id="1.10.30.50">
    <property type="match status" value="1"/>
</dbReference>
<feature type="domain" description="HNH nuclease" evidence="1">
    <location>
        <begin position="27"/>
        <end position="78"/>
    </location>
</feature>
<dbReference type="InterPro" id="IPR029471">
    <property type="entry name" value="HNH_5"/>
</dbReference>
<keyword evidence="2" id="KW-0378">Hydrolase</keyword>
<accession>A0A6S6M220</accession>
<reference evidence="2 3" key="1">
    <citation type="submission" date="2020-06" db="EMBL/GenBank/DDBJ databases">
        <title>Interaction of electrochemicaly active bacteria, Geobacter bremensis R4 on different carbon anode.</title>
        <authorList>
            <person name="Meng L."/>
            <person name="Yoshida N."/>
        </authorList>
    </citation>
    <scope>NUCLEOTIDE SEQUENCE [LARGE SCALE GENOMIC DNA]</scope>
    <source>
        <strain evidence="2 3">R4</strain>
    </source>
</reference>
<dbReference type="InterPro" id="IPR003615">
    <property type="entry name" value="HNH_nuc"/>
</dbReference>
<dbReference type="CDD" id="cd00085">
    <property type="entry name" value="HNHc"/>
    <property type="match status" value="1"/>
</dbReference>
<dbReference type="RefSeq" id="WP_085812451.1">
    <property type="nucleotide sequence ID" value="NZ_AP023213.1"/>
</dbReference>
<protein>
    <submittedName>
        <fullName evidence="2">HNH endonuclease</fullName>
    </submittedName>
</protein>
<keyword evidence="3" id="KW-1185">Reference proteome</keyword>
<dbReference type="Pfam" id="PF14279">
    <property type="entry name" value="HNH_5"/>
    <property type="match status" value="1"/>
</dbReference>
<name>A0A6S6M220_9BACT</name>
<sequence length="101" mass="11868">MDYFIIEVSEEEIRREREKARELRRSQWWKNRLGRGACHWCGGKFPPAELSMDHVVPVIRGGKSTRGNVVPACKECNNKKKHMLPIEWEEYLETLAGNQQK</sequence>
<proteinExistence type="predicted"/>
<gene>
    <name evidence="2" type="ORF">GEOBRER4_n2385</name>
</gene>